<evidence type="ECO:0000256" key="5">
    <source>
        <dbReference type="ARBA" id="ARBA00022833"/>
    </source>
</evidence>
<accession>A0A4P8L3P8</accession>
<feature type="domain" description="Peptidase M20 dimerisation" evidence="6">
    <location>
        <begin position="169"/>
        <end position="269"/>
    </location>
</feature>
<dbReference type="EMBL" id="CP040098">
    <property type="protein sequence ID" value="QCQ22323.1"/>
    <property type="molecule type" value="Genomic_DNA"/>
</dbReference>
<dbReference type="InterPro" id="IPR001261">
    <property type="entry name" value="ArgE/DapE_CS"/>
</dbReference>
<dbReference type="OrthoDB" id="5443984at2"/>
<dbReference type="Pfam" id="PF07687">
    <property type="entry name" value="M20_dimer"/>
    <property type="match status" value="1"/>
</dbReference>
<name>A0A4P8L3P8_9BACT</name>
<evidence type="ECO:0000256" key="1">
    <source>
        <dbReference type="ARBA" id="ARBA00001947"/>
    </source>
</evidence>
<dbReference type="KEGG" id="dax:FDQ92_09235"/>
<dbReference type="AlphaFoldDB" id="A0A4P8L3P8"/>
<dbReference type="InterPro" id="IPR050072">
    <property type="entry name" value="Peptidase_M20A"/>
</dbReference>
<evidence type="ECO:0000313" key="7">
    <source>
        <dbReference type="EMBL" id="QCQ22323.1"/>
    </source>
</evidence>
<evidence type="ECO:0000256" key="2">
    <source>
        <dbReference type="ARBA" id="ARBA00006247"/>
    </source>
</evidence>
<dbReference type="InterPro" id="IPR011650">
    <property type="entry name" value="Peptidase_M20_dimer"/>
</dbReference>
<dbReference type="SUPFAM" id="SSF55031">
    <property type="entry name" value="Bacterial exopeptidase dimerisation domain"/>
    <property type="match status" value="1"/>
</dbReference>
<evidence type="ECO:0000256" key="4">
    <source>
        <dbReference type="ARBA" id="ARBA00022801"/>
    </source>
</evidence>
<dbReference type="SUPFAM" id="SSF53187">
    <property type="entry name" value="Zn-dependent exopeptidases"/>
    <property type="match status" value="1"/>
</dbReference>
<dbReference type="InterPro" id="IPR036264">
    <property type="entry name" value="Bact_exopeptidase_dim_dom"/>
</dbReference>
<keyword evidence="5" id="KW-0862">Zinc</keyword>
<dbReference type="Proteomes" id="UP000298602">
    <property type="component" value="Chromosome"/>
</dbReference>
<gene>
    <name evidence="7" type="ORF">FDQ92_09235</name>
</gene>
<dbReference type="GO" id="GO:0016787">
    <property type="term" value="F:hydrolase activity"/>
    <property type="evidence" value="ECO:0007669"/>
    <property type="project" value="UniProtKB-KW"/>
</dbReference>
<organism evidence="7 8">
    <name type="scientific">Desulfoglaeba alkanexedens ALDC</name>
    <dbReference type="NCBI Taxonomy" id="980445"/>
    <lineage>
        <taxon>Bacteria</taxon>
        <taxon>Pseudomonadati</taxon>
        <taxon>Thermodesulfobacteriota</taxon>
        <taxon>Syntrophobacteria</taxon>
        <taxon>Syntrophobacterales</taxon>
        <taxon>Syntrophobacteraceae</taxon>
        <taxon>Desulfoglaeba</taxon>
    </lineage>
</organism>
<dbReference type="Gene3D" id="3.30.70.360">
    <property type="match status" value="1"/>
</dbReference>
<dbReference type="PANTHER" id="PTHR43808">
    <property type="entry name" value="ACETYLORNITHINE DEACETYLASE"/>
    <property type="match status" value="1"/>
</dbReference>
<dbReference type="Pfam" id="PF01546">
    <property type="entry name" value="Peptidase_M20"/>
    <property type="match status" value="1"/>
</dbReference>
<comment type="cofactor">
    <cofactor evidence="1">
        <name>Zn(2+)</name>
        <dbReference type="ChEBI" id="CHEBI:29105"/>
    </cofactor>
</comment>
<proteinExistence type="inferred from homology"/>
<dbReference type="PANTHER" id="PTHR43808:SF8">
    <property type="entry name" value="PEPTIDASE M20 DIMERISATION DOMAIN-CONTAINING PROTEIN"/>
    <property type="match status" value="1"/>
</dbReference>
<comment type="similarity">
    <text evidence="2">Belongs to the peptidase M20A family.</text>
</comment>
<protein>
    <submittedName>
        <fullName evidence="7">M20 family metallopeptidase</fullName>
    </submittedName>
</protein>
<evidence type="ECO:0000259" key="6">
    <source>
        <dbReference type="Pfam" id="PF07687"/>
    </source>
</evidence>
<reference evidence="7 8" key="2">
    <citation type="submission" date="2019-05" db="EMBL/GenBank/DDBJ databases">
        <authorList>
            <person name="Suflita J.M."/>
            <person name="Marks C.R."/>
        </authorList>
    </citation>
    <scope>NUCLEOTIDE SEQUENCE [LARGE SCALE GENOMIC DNA]</scope>
    <source>
        <strain evidence="7 8">ALDC</strain>
    </source>
</reference>
<dbReference type="Gene3D" id="3.40.630.10">
    <property type="entry name" value="Zn peptidases"/>
    <property type="match status" value="1"/>
</dbReference>
<reference evidence="7 8" key="1">
    <citation type="submission" date="2019-05" db="EMBL/GenBank/DDBJ databases">
        <title>The Complete Genome Sequence of the n-alkane-degrading Desulfoglaeba alkanexedens ALDC reveals multiple alkylsuccinate synthase gene clusters.</title>
        <authorList>
            <person name="Callaghan A.V."/>
            <person name="Davidova I.A."/>
            <person name="Duncan K.E."/>
            <person name="Morris B."/>
            <person name="McInerney M.J."/>
        </authorList>
    </citation>
    <scope>NUCLEOTIDE SEQUENCE [LARGE SCALE GENOMIC DNA]</scope>
    <source>
        <strain evidence="7 8">ALDC</strain>
    </source>
</reference>
<evidence type="ECO:0000313" key="8">
    <source>
        <dbReference type="Proteomes" id="UP000298602"/>
    </source>
</evidence>
<keyword evidence="8" id="KW-1185">Reference proteome</keyword>
<keyword evidence="4" id="KW-0378">Hydrolase</keyword>
<dbReference type="RefSeq" id="WP_137424403.1">
    <property type="nucleotide sequence ID" value="NZ_CP040098.1"/>
</dbReference>
<sequence length="369" mass="41526">MVSEHVPIDTQRLRRLFKQLVDIYSPSGKEEDILDYLYGYFRQWGLQAVKQPVDDRRYNLLLVPEETDVQLAFIGHLDTVPAHDLDDYGYWEEGDEIYGLGTADMKGGCAAMIEAYIAAAQASMLPPAAALALVVGEEEEGDGAQRLVKDYHFPWALIGEPTDLRLALSHFGYLELHLVARGRRMHASLASRDHNPVEAMLHLLLRISHYWESDRPDVVTNIRDLSSASGGFVVPELCEAWLDIHVPPAAPIGEIAFELEQIVQKAQEQNPNLELSLRFTTIHSGYEIPERGTMVERLKPAFERHDLPWQPEPFRSHSDANFLWSAGIKPMLLGPGQLEKAHTADESVSFHRVCLAAELYADILLSLND</sequence>
<evidence type="ECO:0000256" key="3">
    <source>
        <dbReference type="ARBA" id="ARBA00022723"/>
    </source>
</evidence>
<dbReference type="GO" id="GO:0046872">
    <property type="term" value="F:metal ion binding"/>
    <property type="evidence" value="ECO:0007669"/>
    <property type="project" value="UniProtKB-KW"/>
</dbReference>
<dbReference type="PROSITE" id="PS00758">
    <property type="entry name" value="ARGE_DAPE_CPG2_1"/>
    <property type="match status" value="1"/>
</dbReference>
<dbReference type="InterPro" id="IPR002933">
    <property type="entry name" value="Peptidase_M20"/>
</dbReference>
<keyword evidence="3" id="KW-0479">Metal-binding</keyword>